<accession>A0A377ZH74</accession>
<evidence type="ECO:0000313" key="2">
    <source>
        <dbReference type="Proteomes" id="UP000254487"/>
    </source>
</evidence>
<proteinExistence type="predicted"/>
<dbReference type="Proteomes" id="UP000254487">
    <property type="component" value="Unassembled WGS sequence"/>
</dbReference>
<gene>
    <name evidence="1" type="ORF">NCTC10313_02757</name>
</gene>
<evidence type="ECO:0000313" key="1">
    <source>
        <dbReference type="EMBL" id="STU67808.1"/>
    </source>
</evidence>
<protein>
    <submittedName>
        <fullName evidence="1">Uncharacterized protein</fullName>
    </submittedName>
</protein>
<organism evidence="1 2">
    <name type="scientific">Klebsiella pneumoniae subsp. ozaenae</name>
    <dbReference type="NCBI Taxonomy" id="574"/>
    <lineage>
        <taxon>Bacteria</taxon>
        <taxon>Pseudomonadati</taxon>
        <taxon>Pseudomonadota</taxon>
        <taxon>Gammaproteobacteria</taxon>
        <taxon>Enterobacterales</taxon>
        <taxon>Enterobacteriaceae</taxon>
        <taxon>Klebsiella/Raoultella group</taxon>
        <taxon>Klebsiella</taxon>
        <taxon>Klebsiella pneumoniae complex</taxon>
    </lineage>
</organism>
<dbReference type="AlphaFoldDB" id="A0A377ZH74"/>
<dbReference type="EMBL" id="UGLW01000003">
    <property type="protein sequence ID" value="STU67808.1"/>
    <property type="molecule type" value="Genomic_DNA"/>
</dbReference>
<sequence length="62" mass="7006">MKKYIDLSDTSVALVGIRDTLEDCQIILDNVKSSDENSRTLILVLKDKLTEIDIEVSELQKP</sequence>
<reference evidence="1 2" key="1">
    <citation type="submission" date="2018-06" db="EMBL/GenBank/DDBJ databases">
        <authorList>
            <consortium name="Pathogen Informatics"/>
            <person name="Doyle S."/>
        </authorList>
    </citation>
    <scope>NUCLEOTIDE SEQUENCE [LARGE SCALE GENOMIC DNA]</scope>
    <source>
        <strain evidence="1 2">NCTC10313</strain>
    </source>
</reference>
<name>A0A377ZH74_KLEPO</name>